<name>A0ACC2G1P0_DALPE</name>
<evidence type="ECO:0000313" key="1">
    <source>
        <dbReference type="EMBL" id="KAJ7997511.1"/>
    </source>
</evidence>
<sequence>MFARATKAFLEDTDPGGCLIPATSQLQSKHLEIYSLMFKKPIYLFKKNNRYGPLQFTLSSVLKTKVPEDTFSKMVIKAADEVVWKKTRDNQNHCSVDGKIETVVADGGAKLEGNSSTKDYFKFQTIREHVDMKEFPRYCQNLELDMGHPVIKQAKKHSDPLMFLKTRASLGVLTERILTSTTCVLTSNNLISGGASGNVQTKINPCVKATVNQNVSGNRNNNSTMKICENTVVAYRVNELKIKPSGKFCMLLLPGKQNGGFVEECDKDGEASVAHTPPNLIQELEDLASTFDLLSELKDSNLFHTLKKTMKDREAVSFLEEVLDRLCENPDRDDLNKSERAALEDIVTLLVDDSNEPYSLDTRSSILHNIHLIVSAIDEMTEDCISTLLSLSHPDKLNVLRILVHQMAAESGEPVSFSDADLAALTEVYGKVEHLFDQCDFAFSETKRKTKGLITPYPHQGYSIKKDQHQEEEDAADSLAVGERPNKMFARATKAFLEDTDPGGCLIPATSQLQSKHLEMYSLIFKRPKFFFKKQNKYELYQFTLRSVLKTKDPEDTFSEMVINDADKIHWTKTRDNENNCIVDKKIETVVADGGAKLESNSSTKDYFKFQTIGEHVDMDRFLDYCQNKELDMGHPVIKQAKKHSDPLMFLKTRASLGVLTERILTSTTCVLTSNNLISGGASGNVQTKINPCVKATVNANVSGIRNSNSSMKICENTVLAYRVNELKIKPSGKFSMLLLPSNQNGGFVEEYEDDDDDAHTPPTLIEGMLLLPSNQNWGFGKECDDDGEASVARTQPTLIEELENLDSTFDLLSGLKDSNLFHTLRTTMEDREAVSFLEKVLDRLCENPDQDDLDKSERAALEDIVTLLKGISLDTRSSILHSIHFIVSAIDEMTEDCISTLLSLSHPDKLNVLRILVHQMAAESGEPVSFSDADLAALTEVYGKVEHLFDQCDVTLTKCGNKLTAKIKDQSGNLPLVLGIAVNGLGSLV</sequence>
<comment type="caution">
    <text evidence="1">The sequence shown here is derived from an EMBL/GenBank/DDBJ whole genome shotgun (WGS) entry which is preliminary data.</text>
</comment>
<evidence type="ECO:0000313" key="2">
    <source>
        <dbReference type="Proteomes" id="UP001157502"/>
    </source>
</evidence>
<organism evidence="1 2">
    <name type="scientific">Dallia pectoralis</name>
    <name type="common">Alaska blackfish</name>
    <dbReference type="NCBI Taxonomy" id="75939"/>
    <lineage>
        <taxon>Eukaryota</taxon>
        <taxon>Metazoa</taxon>
        <taxon>Chordata</taxon>
        <taxon>Craniata</taxon>
        <taxon>Vertebrata</taxon>
        <taxon>Euteleostomi</taxon>
        <taxon>Actinopterygii</taxon>
        <taxon>Neopterygii</taxon>
        <taxon>Teleostei</taxon>
        <taxon>Protacanthopterygii</taxon>
        <taxon>Esociformes</taxon>
        <taxon>Umbridae</taxon>
        <taxon>Dallia</taxon>
    </lineage>
</organism>
<reference evidence="1" key="1">
    <citation type="submission" date="2021-05" db="EMBL/GenBank/DDBJ databases">
        <authorList>
            <person name="Pan Q."/>
            <person name="Jouanno E."/>
            <person name="Zahm M."/>
            <person name="Klopp C."/>
            <person name="Cabau C."/>
            <person name="Louis A."/>
            <person name="Berthelot C."/>
            <person name="Parey E."/>
            <person name="Roest Crollius H."/>
            <person name="Montfort J."/>
            <person name="Robinson-Rechavi M."/>
            <person name="Bouchez O."/>
            <person name="Lampietro C."/>
            <person name="Lopez Roques C."/>
            <person name="Donnadieu C."/>
            <person name="Postlethwait J."/>
            <person name="Bobe J."/>
            <person name="Dillon D."/>
            <person name="Chandos A."/>
            <person name="von Hippel F."/>
            <person name="Guiguen Y."/>
        </authorList>
    </citation>
    <scope>NUCLEOTIDE SEQUENCE</scope>
    <source>
        <strain evidence="1">YG-Jan2019</strain>
    </source>
</reference>
<protein>
    <submittedName>
        <fullName evidence="1">Uncharacterized protein</fullName>
    </submittedName>
</protein>
<dbReference type="Proteomes" id="UP001157502">
    <property type="component" value="Chromosome 19"/>
</dbReference>
<proteinExistence type="predicted"/>
<dbReference type="EMBL" id="CM055746">
    <property type="protein sequence ID" value="KAJ7997511.1"/>
    <property type="molecule type" value="Genomic_DNA"/>
</dbReference>
<accession>A0ACC2G1P0</accession>
<gene>
    <name evidence="1" type="ORF">DPEC_G00229780</name>
</gene>
<keyword evidence="2" id="KW-1185">Reference proteome</keyword>